<dbReference type="Proteomes" id="UP000240505">
    <property type="component" value="Chromosome"/>
</dbReference>
<gene>
    <name evidence="2" type="ORF">C9I28_07280</name>
</gene>
<accession>A0A2R4C7J6</accession>
<name>A0A2R4C7J6_9BURK</name>
<evidence type="ECO:0008006" key="4">
    <source>
        <dbReference type="Google" id="ProtNLM"/>
    </source>
</evidence>
<keyword evidence="3" id="KW-1185">Reference proteome</keyword>
<dbReference type="OrthoDB" id="8754388at2"/>
<proteinExistence type="predicted"/>
<dbReference type="AlphaFoldDB" id="A0A2R4C7J6"/>
<evidence type="ECO:0000313" key="2">
    <source>
        <dbReference type="EMBL" id="AVR95551.1"/>
    </source>
</evidence>
<reference evidence="2 3" key="1">
    <citation type="submission" date="2018-03" db="EMBL/GenBank/DDBJ databases">
        <title>Massilia armeniaca sp. nov., isolated from desert soil.</title>
        <authorList>
            <person name="Huang H."/>
            <person name="Ren M."/>
        </authorList>
    </citation>
    <scope>NUCLEOTIDE SEQUENCE [LARGE SCALE GENOMIC DNA]</scope>
    <source>
        <strain evidence="2 3">ZMN-3</strain>
    </source>
</reference>
<feature type="chain" id="PRO_5015305821" description="DUF3828 domain-containing protein" evidence="1">
    <location>
        <begin position="22"/>
        <end position="144"/>
    </location>
</feature>
<evidence type="ECO:0000256" key="1">
    <source>
        <dbReference type="SAM" id="SignalP"/>
    </source>
</evidence>
<keyword evidence="1" id="KW-0732">Signal</keyword>
<dbReference type="EMBL" id="CP028324">
    <property type="protein sequence ID" value="AVR95551.1"/>
    <property type="molecule type" value="Genomic_DNA"/>
</dbReference>
<sequence length="144" mass="15170">MNKPGLIALLLAAATQFPAHAADLPASADCVKPALPFLLDELPAEIQRLLGRGTAGVGGLADRDEAFNATDAIGHGSAPMSRFRWAGQGDDCYAVTLERGGFAHYVETLILRRGEGGWRIVATRAPAPDEMGMPERTTVATATK</sequence>
<dbReference type="KEGG" id="masz:C9I28_07280"/>
<organism evidence="2 3">
    <name type="scientific">Pseudoduganella armeniaca</name>
    <dbReference type="NCBI Taxonomy" id="2072590"/>
    <lineage>
        <taxon>Bacteria</taxon>
        <taxon>Pseudomonadati</taxon>
        <taxon>Pseudomonadota</taxon>
        <taxon>Betaproteobacteria</taxon>
        <taxon>Burkholderiales</taxon>
        <taxon>Oxalobacteraceae</taxon>
        <taxon>Telluria group</taxon>
        <taxon>Pseudoduganella</taxon>
    </lineage>
</organism>
<feature type="signal peptide" evidence="1">
    <location>
        <begin position="1"/>
        <end position="21"/>
    </location>
</feature>
<dbReference type="RefSeq" id="WP_107140902.1">
    <property type="nucleotide sequence ID" value="NZ_CP028324.1"/>
</dbReference>
<evidence type="ECO:0000313" key="3">
    <source>
        <dbReference type="Proteomes" id="UP000240505"/>
    </source>
</evidence>
<protein>
    <recommendedName>
        <fullName evidence="4">DUF3828 domain-containing protein</fullName>
    </recommendedName>
</protein>